<dbReference type="AlphaFoldDB" id="A0A9Q8QC01"/>
<dbReference type="SUPFAM" id="SSF51197">
    <property type="entry name" value="Clavaminate synthase-like"/>
    <property type="match status" value="1"/>
</dbReference>
<dbReference type="Pfam" id="PF04072">
    <property type="entry name" value="LCM"/>
    <property type="match status" value="1"/>
</dbReference>
<dbReference type="Gene3D" id="6.10.140.1470">
    <property type="match status" value="1"/>
</dbReference>
<comment type="catalytic activity">
    <reaction evidence="1">
        <text>7-[(3S)-3-amino-3-carboxypropyl]wyosine(37) in tRNA(Phe) + S-adenosyl-L-methionine = 7-[(3S)-(3-amino-3-methoxycarbonyl)propyl]wyosine(37) in tRNA(Phe) + S-adenosyl-L-homocysteine</text>
        <dbReference type="Rhea" id="RHEA:36903"/>
        <dbReference type="Rhea" id="RHEA-COMP:10379"/>
        <dbReference type="Rhea" id="RHEA-COMP:11844"/>
        <dbReference type="ChEBI" id="CHEBI:57856"/>
        <dbReference type="ChEBI" id="CHEBI:59789"/>
        <dbReference type="ChEBI" id="CHEBI:73543"/>
        <dbReference type="ChEBI" id="CHEBI:74275"/>
        <dbReference type="EC" id="2.1.1.290"/>
    </reaction>
</comment>
<evidence type="ECO:0000256" key="6">
    <source>
        <dbReference type="ARBA" id="ARBA00018045"/>
    </source>
</evidence>
<comment type="pathway">
    <text evidence="2">tRNA modification; wybutosine-tRNA(Phe) biosynthesis.</text>
</comment>
<gene>
    <name evidence="18" type="primary">PPM2</name>
    <name evidence="18" type="ORF">JDV02_002688</name>
</gene>
<evidence type="ECO:0000256" key="12">
    <source>
        <dbReference type="ARBA" id="ARBA00029750"/>
    </source>
</evidence>
<dbReference type="SUPFAM" id="SSF50965">
    <property type="entry name" value="Galactose oxidase, central domain"/>
    <property type="match status" value="1"/>
</dbReference>
<keyword evidence="9" id="KW-0949">S-adenosyl-L-methionine</keyword>
<dbReference type="InterPro" id="IPR015915">
    <property type="entry name" value="Kelch-typ_b-propeller"/>
</dbReference>
<evidence type="ECO:0000259" key="17">
    <source>
        <dbReference type="PROSITE" id="PS51184"/>
    </source>
</evidence>
<accession>A0A9Q8QC01</accession>
<dbReference type="PROSITE" id="PS51184">
    <property type="entry name" value="JMJC"/>
    <property type="match status" value="1"/>
</dbReference>
<proteinExistence type="inferred from homology"/>
<dbReference type="InterPro" id="IPR003347">
    <property type="entry name" value="JmjC_dom"/>
</dbReference>
<reference evidence="18" key="1">
    <citation type="submission" date="2021-11" db="EMBL/GenBank/DDBJ databases">
        <title>Purpureocillium_takamizusanense_genome.</title>
        <authorList>
            <person name="Nguyen N.-H."/>
        </authorList>
    </citation>
    <scope>NUCLEOTIDE SEQUENCE</scope>
    <source>
        <strain evidence="18">PT3</strain>
    </source>
</reference>
<dbReference type="Pfam" id="PF13621">
    <property type="entry name" value="Cupin_8"/>
    <property type="match status" value="1"/>
</dbReference>
<comment type="function">
    <text evidence="11">Probable S-adenosyl-L-methionine-dependent methyltransferase that acts as a component of the wybutosine biosynthesis pathway. Wybutosine is a hyper modified guanosine with a tricyclic base found at the 3'-position adjacent to the anticodon of eukaryotic phenylalanine tRNA. May methylate the carboxyl group of leucine residues to form alpha-leucine ester residues.</text>
</comment>
<evidence type="ECO:0000256" key="1">
    <source>
        <dbReference type="ARBA" id="ARBA00001806"/>
    </source>
</evidence>
<dbReference type="PANTHER" id="PTHR46529:SF1">
    <property type="entry name" value="TRNA WYBUTOSINE-SYNTHESIZING PROTEIN 4"/>
    <property type="match status" value="1"/>
</dbReference>
<keyword evidence="19" id="KW-1185">Reference proteome</keyword>
<evidence type="ECO:0000256" key="3">
    <source>
        <dbReference type="ARBA" id="ARBA00010703"/>
    </source>
</evidence>
<evidence type="ECO:0000256" key="2">
    <source>
        <dbReference type="ARBA" id="ARBA00004797"/>
    </source>
</evidence>
<evidence type="ECO:0000256" key="7">
    <source>
        <dbReference type="ARBA" id="ARBA00022603"/>
    </source>
</evidence>
<dbReference type="Proteomes" id="UP000829364">
    <property type="component" value="Chromosome 2"/>
</dbReference>
<evidence type="ECO:0000256" key="14">
    <source>
        <dbReference type="ARBA" id="ARBA00030847"/>
    </source>
</evidence>
<evidence type="ECO:0000256" key="15">
    <source>
        <dbReference type="ARBA" id="ARBA00049250"/>
    </source>
</evidence>
<dbReference type="KEGG" id="ptkz:JDV02_002688"/>
<dbReference type="InterPro" id="IPR041667">
    <property type="entry name" value="Cupin_8"/>
</dbReference>
<dbReference type="SUPFAM" id="SSF53335">
    <property type="entry name" value="S-adenosyl-L-methionine-dependent methyltransferases"/>
    <property type="match status" value="1"/>
</dbReference>
<keyword evidence="10" id="KW-0819">tRNA processing</keyword>
<evidence type="ECO:0000256" key="8">
    <source>
        <dbReference type="ARBA" id="ARBA00022679"/>
    </source>
</evidence>
<evidence type="ECO:0000313" key="19">
    <source>
        <dbReference type="Proteomes" id="UP000829364"/>
    </source>
</evidence>
<dbReference type="InterPro" id="IPR029063">
    <property type="entry name" value="SAM-dependent_MTases_sf"/>
</dbReference>
<keyword evidence="8" id="KW-0808">Transferase</keyword>
<feature type="region of interest" description="Disordered" evidence="16">
    <location>
        <begin position="1"/>
        <end position="47"/>
    </location>
</feature>
<evidence type="ECO:0000256" key="16">
    <source>
        <dbReference type="SAM" id="MobiDB-lite"/>
    </source>
</evidence>
<dbReference type="GeneID" id="72064648"/>
<dbReference type="EC" id="2.3.1.231" evidence="4"/>
<evidence type="ECO:0000256" key="4">
    <source>
        <dbReference type="ARBA" id="ARBA00012155"/>
    </source>
</evidence>
<evidence type="ECO:0000256" key="9">
    <source>
        <dbReference type="ARBA" id="ARBA00022691"/>
    </source>
</evidence>
<keyword evidence="7 18" id="KW-0489">Methyltransferase</keyword>
<evidence type="ECO:0000256" key="10">
    <source>
        <dbReference type="ARBA" id="ARBA00022694"/>
    </source>
</evidence>
<dbReference type="InterPro" id="IPR007213">
    <property type="entry name" value="Ppm1/Ppm2/Tcmp"/>
</dbReference>
<dbReference type="GO" id="GO:0031591">
    <property type="term" value="P:wybutosine biosynthetic process"/>
    <property type="evidence" value="ECO:0007669"/>
    <property type="project" value="TreeGrafter"/>
</dbReference>
<sequence length="1066" mass="118212">MTSTSALGLRLPGRNIDSTPRSPFHPPTPREAVRMSPATPSPSRSQALDDMIMGTNSSSIVSKRSVERLYYPDETHFFRYFVKKFQRRAPLINRGYWLRLRAIDVVVRQFLTRPSERKKLVINLGCGSDVLPWQCHARHGSACDRVLFIDIDYPDLMYKKRAVVLETPELKELLGQEYIIGESDILLRSERYCQIGCDLRQLQKLRTTLESFLSLDDCEVLFVAEVSITYMDTTSADLLLQWASIVGKAEFCLLEQILPHGPDHPFAKTMLIHFDKLKTPPRSVRQYPTLDSQRNRFLDRGWADVAIWDLWQVWSDDYFVNGEERSALDQVEPFDEWEEFILFSRHYFIVHAVAPGVVVVDRGGSLATGGAAPSRTPNFERLDVAVTTHSNSAPRRRYGEAFLVSDSRGRKSLLHMGGLGSSGRSDSWDIYSLSGHSEPPRLPLRGPPSRMCFTMTDLGDFGILLAGGRTSPGNALSDCWLYQKGAKPSWQMTWRLPAPLYRHSAIRLKGTSLALVLGGKTGASTLSSECYVFCLERGWLRCHVQGADRCAAFGAVVYGDASVETKEGVFSGVVAGGIREDGCICTKEYSWRLSVLEERPTIEFKVLSDSQQLGGALALFGAKCVDLGPDWLLCGGLGHEASFLGRDLVLISRDIDGKRIAKVHGAKNESMAWPFMIGCGAVTTSTRVLLVGGGATCFSMGTFWDAGVYSIDILGALSGEKPRTRGNPAVQHTETRRIVSTAGATSPADAHGEELTITQVPRIRLGTGAITFDDILSDAKPVILEGLTVGTCVEKWTPRYMVEQVGDDTEVVVHECHRDLQKMDFNSKNFDYVRDSFGKIVSKMQAGARMYLRSLSRDKPSAAPAILENDFPRLAIDFCLPPELAHIGKNLFSSVLRMSGMVTMWLHYDVMANVYTQVVGERRMVLFPPSDVTRLSFPPGASSSSVDIFAALDAESPATEVFDLAGTHPCEARLGPGDILFIPPLWLHTATPLSNMSVAVNTFFRDLESGYAAGRDVYGNRDLAAYEKARLDVARVARSFQQLPLETRRFYMARVAEELRQAAEGV</sequence>
<protein>
    <recommendedName>
        <fullName evidence="6">tRNA wybutosine-synthesizing protein 4</fullName>
        <ecNumber evidence="5">2.1.1.290</ecNumber>
        <ecNumber evidence="4">2.3.1.231</ecNumber>
    </recommendedName>
    <alternativeName>
        <fullName evidence="13">Leucine carboxyl methyltransferase 2</fullName>
    </alternativeName>
    <alternativeName>
        <fullName evidence="14">tRNA(Phe) (7-(3-amino-3-(methoxycarbonyl)propyl)wyosine(37)-N)-methoxycarbonyltransferase</fullName>
    </alternativeName>
    <alternativeName>
        <fullName evidence="12">tRNA(Phe) (7-(3-amino-3-carboxypropyl)wyosine(37)-O)-methyltransferase</fullName>
    </alternativeName>
</protein>
<dbReference type="EMBL" id="CP086355">
    <property type="protein sequence ID" value="UNI16229.1"/>
    <property type="molecule type" value="Genomic_DNA"/>
</dbReference>
<dbReference type="InterPro" id="IPR011043">
    <property type="entry name" value="Gal_Oxase/kelch_b-propeller"/>
</dbReference>
<name>A0A9Q8QC01_9HYPO</name>
<dbReference type="GO" id="GO:0008175">
    <property type="term" value="F:tRNA methyltransferase activity"/>
    <property type="evidence" value="ECO:0007669"/>
    <property type="project" value="TreeGrafter"/>
</dbReference>
<dbReference type="PANTHER" id="PTHR46529">
    <property type="entry name" value="TRNA WYBUTOSINE-SYNTHESIZING PROTEIN 4"/>
    <property type="match status" value="1"/>
</dbReference>
<evidence type="ECO:0000313" key="18">
    <source>
        <dbReference type="EMBL" id="UNI16229.1"/>
    </source>
</evidence>
<feature type="domain" description="JmjC" evidence="17">
    <location>
        <begin position="860"/>
        <end position="1021"/>
    </location>
</feature>
<dbReference type="Pfam" id="PF13418">
    <property type="entry name" value="Beta-prop_TYW4"/>
    <property type="match status" value="1"/>
</dbReference>
<comment type="catalytic activity">
    <reaction evidence="15">
        <text>7-[(3S)-(3-amino-3-methoxycarbonyl)propyl]wyosine(37) in tRNA(Phe) + S-adenosyl-L-methionine + CO2 = wybutosine(37) in tRNA(Phe) + S-adenosyl-L-homocysteine + 2 H(+)</text>
        <dbReference type="Rhea" id="RHEA:37119"/>
        <dbReference type="Rhea" id="RHEA-COMP:11844"/>
        <dbReference type="Rhea" id="RHEA-COMP:11847"/>
        <dbReference type="ChEBI" id="CHEBI:15378"/>
        <dbReference type="ChEBI" id="CHEBI:16526"/>
        <dbReference type="ChEBI" id="CHEBI:57856"/>
        <dbReference type="ChEBI" id="CHEBI:59789"/>
        <dbReference type="ChEBI" id="CHEBI:73544"/>
        <dbReference type="ChEBI" id="CHEBI:74275"/>
        <dbReference type="EC" id="2.3.1.231"/>
    </reaction>
</comment>
<dbReference type="EC" id="2.1.1.290" evidence="5"/>
<organism evidence="18 19">
    <name type="scientific">Purpureocillium takamizusanense</name>
    <dbReference type="NCBI Taxonomy" id="2060973"/>
    <lineage>
        <taxon>Eukaryota</taxon>
        <taxon>Fungi</taxon>
        <taxon>Dikarya</taxon>
        <taxon>Ascomycota</taxon>
        <taxon>Pezizomycotina</taxon>
        <taxon>Sordariomycetes</taxon>
        <taxon>Hypocreomycetidae</taxon>
        <taxon>Hypocreales</taxon>
        <taxon>Ophiocordycipitaceae</taxon>
        <taxon>Purpureocillium</taxon>
    </lineage>
</organism>
<dbReference type="FunFam" id="2.60.120.650:FF:000043">
    <property type="entry name" value="tRNA wybutosine-synthesizing protein 4"/>
    <property type="match status" value="1"/>
</dbReference>
<evidence type="ECO:0000256" key="5">
    <source>
        <dbReference type="ARBA" id="ARBA00012779"/>
    </source>
</evidence>
<dbReference type="RefSeq" id="XP_047839710.1">
    <property type="nucleotide sequence ID" value="XM_047983738.1"/>
</dbReference>
<dbReference type="Gene3D" id="2.60.120.650">
    <property type="entry name" value="Cupin"/>
    <property type="match status" value="1"/>
</dbReference>
<dbReference type="OrthoDB" id="47172at2759"/>
<dbReference type="Gene3D" id="3.40.50.150">
    <property type="entry name" value="Vaccinia Virus protein VP39"/>
    <property type="match status" value="1"/>
</dbReference>
<dbReference type="Gene3D" id="2.120.10.80">
    <property type="entry name" value="Kelch-type beta propeller"/>
    <property type="match status" value="1"/>
</dbReference>
<comment type="similarity">
    <text evidence="3">Belongs to the methyltransferase superfamily. LCMT family.</text>
</comment>
<dbReference type="GO" id="GO:0030488">
    <property type="term" value="P:tRNA methylation"/>
    <property type="evidence" value="ECO:0007669"/>
    <property type="project" value="TreeGrafter"/>
</dbReference>
<evidence type="ECO:0000256" key="13">
    <source>
        <dbReference type="ARBA" id="ARBA00030231"/>
    </source>
</evidence>
<evidence type="ECO:0000256" key="11">
    <source>
        <dbReference type="ARBA" id="ARBA00025588"/>
    </source>
</evidence>